<dbReference type="NCBIfam" id="TIGR01574">
    <property type="entry name" value="miaB-methiolase"/>
    <property type="match status" value="1"/>
</dbReference>
<dbReference type="Gene3D" id="3.80.30.20">
    <property type="entry name" value="tm_1862 like domain"/>
    <property type="match status" value="1"/>
</dbReference>
<evidence type="ECO:0000256" key="4">
    <source>
        <dbReference type="ARBA" id="ARBA00022679"/>
    </source>
</evidence>
<evidence type="ECO:0000256" key="11">
    <source>
        <dbReference type="ARBA" id="ARBA00080698"/>
    </source>
</evidence>
<dbReference type="SFLD" id="SFLDF00273">
    <property type="entry name" value="(dimethylallyl)adenosine_tRNA"/>
    <property type="match status" value="1"/>
</dbReference>
<dbReference type="Pfam" id="PF00919">
    <property type="entry name" value="UPF0004"/>
    <property type="match status" value="1"/>
</dbReference>
<dbReference type="InterPro" id="IPR006463">
    <property type="entry name" value="MiaB_methiolase"/>
</dbReference>
<keyword evidence="3 13" id="KW-0963">Cytoplasm</keyword>
<dbReference type="FunFam" id="3.80.30.20:FF:000001">
    <property type="entry name" value="tRNA-2-methylthio-N(6)-dimethylallyladenosine synthase 2"/>
    <property type="match status" value="1"/>
</dbReference>
<comment type="function">
    <text evidence="1 13">Catalyzes the methylthiolation of N6-(dimethylallyl)adenosine (i(6)A), leading to the formation of 2-methylthio-N6-(dimethylallyl)adenosine (ms(2)i(6)A) at position 37 in tRNAs that read codons beginning with uridine.</text>
</comment>
<dbReference type="GO" id="GO:0051539">
    <property type="term" value="F:4 iron, 4 sulfur cluster binding"/>
    <property type="evidence" value="ECO:0007669"/>
    <property type="project" value="UniProtKB-UniRule"/>
</dbReference>
<feature type="binding site" evidence="13">
    <location>
        <position position="163"/>
    </location>
    <ligand>
        <name>[4Fe-4S] cluster</name>
        <dbReference type="ChEBI" id="CHEBI:49883"/>
        <label>2</label>
        <note>4Fe-4S-S-AdoMet</note>
    </ligand>
</feature>
<dbReference type="InterPro" id="IPR023404">
    <property type="entry name" value="rSAM_horseshoe"/>
</dbReference>
<evidence type="ECO:0000256" key="1">
    <source>
        <dbReference type="ARBA" id="ARBA00003234"/>
    </source>
</evidence>
<feature type="binding site" evidence="13">
    <location>
        <position position="49"/>
    </location>
    <ligand>
        <name>[4Fe-4S] cluster</name>
        <dbReference type="ChEBI" id="CHEBI:49883"/>
        <label>1</label>
    </ligand>
</feature>
<evidence type="ECO:0000256" key="3">
    <source>
        <dbReference type="ARBA" id="ARBA00022490"/>
    </source>
</evidence>
<dbReference type="SFLD" id="SFLDG01082">
    <property type="entry name" value="B12-binding_domain_containing"/>
    <property type="match status" value="1"/>
</dbReference>
<evidence type="ECO:0000256" key="7">
    <source>
        <dbReference type="ARBA" id="ARBA00023004"/>
    </source>
</evidence>
<evidence type="ECO:0000259" key="14">
    <source>
        <dbReference type="PROSITE" id="PS50926"/>
    </source>
</evidence>
<keyword evidence="2 13" id="KW-0004">4Fe-4S</keyword>
<evidence type="ECO:0000256" key="5">
    <source>
        <dbReference type="ARBA" id="ARBA00022691"/>
    </source>
</evidence>
<dbReference type="SFLD" id="SFLDG01061">
    <property type="entry name" value="methylthiotransferase"/>
    <property type="match status" value="1"/>
</dbReference>
<evidence type="ECO:0000256" key="12">
    <source>
        <dbReference type="ARBA" id="ARBA00081141"/>
    </source>
</evidence>
<evidence type="ECO:0000256" key="2">
    <source>
        <dbReference type="ARBA" id="ARBA00022485"/>
    </source>
</evidence>
<evidence type="ECO:0000256" key="13">
    <source>
        <dbReference type="HAMAP-Rule" id="MF_01864"/>
    </source>
</evidence>
<evidence type="ECO:0000256" key="6">
    <source>
        <dbReference type="ARBA" id="ARBA00022723"/>
    </source>
</evidence>
<dbReference type="EMBL" id="FR695868">
    <property type="protein sequence ID" value="CBX28652.1"/>
    <property type="molecule type" value="Genomic_DNA"/>
</dbReference>
<organism evidence="17">
    <name type="scientific">uncultured Desulfobacterium sp</name>
    <dbReference type="NCBI Taxonomy" id="201089"/>
    <lineage>
        <taxon>Bacteria</taxon>
        <taxon>Pseudomonadati</taxon>
        <taxon>Thermodesulfobacteriota</taxon>
        <taxon>Desulfobacteria</taxon>
        <taxon>Desulfobacterales</taxon>
        <taxon>Desulfobacteriaceae</taxon>
        <taxon>Desulfobacterium</taxon>
        <taxon>environmental samples</taxon>
    </lineage>
</organism>
<dbReference type="SMART" id="SM00729">
    <property type="entry name" value="Elp3"/>
    <property type="match status" value="1"/>
</dbReference>
<accession>E1YDK8</accession>
<dbReference type="SFLD" id="SFLDS00029">
    <property type="entry name" value="Radical_SAM"/>
    <property type="match status" value="1"/>
</dbReference>
<dbReference type="CDD" id="cd01335">
    <property type="entry name" value="Radical_SAM"/>
    <property type="match status" value="1"/>
</dbReference>
<name>E1YDK8_9BACT</name>
<dbReference type="HAMAP" id="MF_01864">
    <property type="entry name" value="tRNA_metthiotr_MiaB"/>
    <property type="match status" value="1"/>
</dbReference>
<dbReference type="PROSITE" id="PS51918">
    <property type="entry name" value="RADICAL_SAM"/>
    <property type="match status" value="1"/>
</dbReference>
<comment type="similarity">
    <text evidence="13">Belongs to the methylthiotransferase family. MiaB subfamily.</text>
</comment>
<evidence type="ECO:0000256" key="9">
    <source>
        <dbReference type="ARBA" id="ARBA00033765"/>
    </source>
</evidence>
<protein>
    <recommendedName>
        <fullName evidence="10 13">tRNA-2-methylthio-N(6)-dimethylallyladenosine synthase</fullName>
        <ecNumber evidence="9 13">2.8.4.3</ecNumber>
    </recommendedName>
    <alternativeName>
        <fullName evidence="12 13">(Dimethylallyl)adenosine tRNA methylthiotransferase MiaB</fullName>
    </alternativeName>
    <alternativeName>
        <fullName evidence="11 13">tRNA-i(6)A37 methylthiotransferase</fullName>
    </alternativeName>
</protein>
<feature type="binding site" evidence="13">
    <location>
        <position position="13"/>
    </location>
    <ligand>
        <name>[4Fe-4S] cluster</name>
        <dbReference type="ChEBI" id="CHEBI:49883"/>
        <label>1</label>
    </ligand>
</feature>
<dbReference type="Pfam" id="PF04055">
    <property type="entry name" value="Radical_SAM"/>
    <property type="match status" value="1"/>
</dbReference>
<dbReference type="FunFam" id="3.40.50.12160:FF:000003">
    <property type="entry name" value="CDK5 regulatory subunit-associated protein 1"/>
    <property type="match status" value="1"/>
</dbReference>
<dbReference type="InterPro" id="IPR002792">
    <property type="entry name" value="TRAM_dom"/>
</dbReference>
<feature type="binding site" evidence="13">
    <location>
        <position position="159"/>
    </location>
    <ligand>
        <name>[4Fe-4S] cluster</name>
        <dbReference type="ChEBI" id="CHEBI:49883"/>
        <label>2</label>
        <note>4Fe-4S-S-AdoMet</note>
    </ligand>
</feature>
<dbReference type="PROSITE" id="PS50926">
    <property type="entry name" value="TRAM"/>
    <property type="match status" value="1"/>
</dbReference>
<keyword evidence="13" id="KW-0819">tRNA processing</keyword>
<dbReference type="InterPro" id="IPR007197">
    <property type="entry name" value="rSAM"/>
</dbReference>
<comment type="subcellular location">
    <subcellularLocation>
        <location evidence="13">Cytoplasm</location>
    </subcellularLocation>
</comment>
<feature type="domain" description="TRAM" evidence="14">
    <location>
        <begin position="377"/>
        <end position="456"/>
    </location>
</feature>
<feature type="domain" description="MTTase N-terminal" evidence="15">
    <location>
        <begin position="4"/>
        <end position="120"/>
    </location>
</feature>
<keyword evidence="7 13" id="KW-0408">Iron</keyword>
<comment type="catalytic activity">
    <reaction evidence="13">
        <text>N(6)-dimethylallyladenosine(37) in tRNA + (sulfur carrier)-SH + AH2 + 2 S-adenosyl-L-methionine = 2-methylsulfanyl-N(6)-dimethylallyladenosine(37) in tRNA + (sulfur carrier)-H + 5'-deoxyadenosine + L-methionine + A + S-adenosyl-L-homocysteine + 2 H(+)</text>
        <dbReference type="Rhea" id="RHEA:37067"/>
        <dbReference type="Rhea" id="RHEA-COMP:10375"/>
        <dbReference type="Rhea" id="RHEA-COMP:10376"/>
        <dbReference type="Rhea" id="RHEA-COMP:14737"/>
        <dbReference type="Rhea" id="RHEA-COMP:14739"/>
        <dbReference type="ChEBI" id="CHEBI:13193"/>
        <dbReference type="ChEBI" id="CHEBI:15378"/>
        <dbReference type="ChEBI" id="CHEBI:17319"/>
        <dbReference type="ChEBI" id="CHEBI:17499"/>
        <dbReference type="ChEBI" id="CHEBI:29917"/>
        <dbReference type="ChEBI" id="CHEBI:57844"/>
        <dbReference type="ChEBI" id="CHEBI:57856"/>
        <dbReference type="ChEBI" id="CHEBI:59789"/>
        <dbReference type="ChEBI" id="CHEBI:64428"/>
        <dbReference type="ChEBI" id="CHEBI:74415"/>
        <dbReference type="ChEBI" id="CHEBI:74417"/>
        <dbReference type="EC" id="2.8.4.3"/>
    </reaction>
</comment>
<dbReference type="InterPro" id="IPR005839">
    <property type="entry name" value="Methylthiotransferase"/>
</dbReference>
<dbReference type="AlphaFoldDB" id="E1YDK8"/>
<keyword evidence="8 13" id="KW-0411">Iron-sulfur</keyword>
<proteinExistence type="inferred from homology"/>
<dbReference type="NCBIfam" id="TIGR00089">
    <property type="entry name" value="MiaB/RimO family radical SAM methylthiotransferase"/>
    <property type="match status" value="1"/>
</dbReference>
<dbReference type="GO" id="GO:0005829">
    <property type="term" value="C:cytosol"/>
    <property type="evidence" value="ECO:0007669"/>
    <property type="project" value="TreeGrafter"/>
</dbReference>
<keyword evidence="5 13" id="KW-0949">S-adenosyl-L-methionine</keyword>
<dbReference type="InterPro" id="IPR020612">
    <property type="entry name" value="Methylthiotransferase_CS"/>
</dbReference>
<sequence length="471" mass="53486">MKKKSLYINTFGCQMNVYDSQQIISQLNPIGYEVSESLDEADLIIVNTCAIREKAQQKAFSFFGRLAVLKRKKPGLIICAGGCVAQQEGKRILERFSYIDLVFGTHALKRLPEHIINISKKRCRISDVEMTDEILEFPSVASQVTNNIVTRFVTIMRGCDNYCTYCVVPHVRGPEISRKPEHIIDEIRKLVDSGVQEVTLLGQNVNSYGIKEGLCSFPELLRLVSETEGLFRIRFTTSHPKDLSQELVFAFRDLDKLCNHIHLPVQSGSNNILKRMNRKYTRELYLEKIDKLRKISPDIAITSDVIVGFPGETEDDFKATLDLVKEVEFDSLFTFEYSDRIKAPAAKFSDKISDDIKNGRLRELLELQEYYTTKKHRALVGSNELILVDGFSKKQDVASDRKGSEGIYWSGRTSTNKIVNFTSGDFFLKDDISIGKKINVKIEKAFLHSLLGKPVNLIPKPSKKKEETHAA</sequence>
<evidence type="ECO:0000256" key="8">
    <source>
        <dbReference type="ARBA" id="ARBA00023014"/>
    </source>
</evidence>
<keyword evidence="4 13" id="KW-0808">Transferase</keyword>
<dbReference type="EC" id="2.8.4.3" evidence="9 13"/>
<dbReference type="GO" id="GO:0046872">
    <property type="term" value="F:metal ion binding"/>
    <property type="evidence" value="ECO:0007669"/>
    <property type="project" value="UniProtKB-KW"/>
</dbReference>
<evidence type="ECO:0000256" key="10">
    <source>
        <dbReference type="ARBA" id="ARBA00068570"/>
    </source>
</evidence>
<evidence type="ECO:0000259" key="15">
    <source>
        <dbReference type="PROSITE" id="PS51449"/>
    </source>
</evidence>
<dbReference type="PANTHER" id="PTHR43020:SF2">
    <property type="entry name" value="MITOCHONDRIAL TRNA METHYLTHIOTRANSFERASE CDK5RAP1"/>
    <property type="match status" value="1"/>
</dbReference>
<dbReference type="SUPFAM" id="SSF102114">
    <property type="entry name" value="Radical SAM enzymes"/>
    <property type="match status" value="1"/>
</dbReference>
<dbReference type="InterPro" id="IPR006638">
    <property type="entry name" value="Elp3/MiaA/NifB-like_rSAM"/>
</dbReference>
<feature type="domain" description="Radical SAM core" evidence="16">
    <location>
        <begin position="145"/>
        <end position="374"/>
    </location>
</feature>
<dbReference type="InterPro" id="IPR038135">
    <property type="entry name" value="Methylthiotransferase_N_sf"/>
</dbReference>
<dbReference type="Gene3D" id="3.40.50.12160">
    <property type="entry name" value="Methylthiotransferase, N-terminal domain"/>
    <property type="match status" value="1"/>
</dbReference>
<comment type="subunit">
    <text evidence="13">Monomer.</text>
</comment>
<dbReference type="InterPro" id="IPR058240">
    <property type="entry name" value="rSAM_sf"/>
</dbReference>
<keyword evidence="6 13" id="KW-0479">Metal-binding</keyword>
<feature type="binding site" evidence="13">
    <location>
        <position position="166"/>
    </location>
    <ligand>
        <name>[4Fe-4S] cluster</name>
        <dbReference type="ChEBI" id="CHEBI:49883"/>
        <label>2</label>
        <note>4Fe-4S-S-AdoMet</note>
    </ligand>
</feature>
<dbReference type="InterPro" id="IPR013848">
    <property type="entry name" value="Methylthiotransferase_N"/>
</dbReference>
<dbReference type="GO" id="GO:0035597">
    <property type="term" value="F:tRNA-2-methylthio-N(6)-dimethylallyladenosine(37) synthase activity"/>
    <property type="evidence" value="ECO:0007669"/>
    <property type="project" value="UniProtKB-EC"/>
</dbReference>
<dbReference type="PANTHER" id="PTHR43020">
    <property type="entry name" value="CDK5 REGULATORY SUBUNIT-ASSOCIATED PROTEIN 1"/>
    <property type="match status" value="1"/>
</dbReference>
<reference evidence="17" key="1">
    <citation type="journal article" date="2011" name="Environ. Microbiol.">
        <title>Genomic insights into the metabolic potential of the polycyclic aromatic hydrocarbon degrading sulfate-reducing Deltaproteobacterium N47.</title>
        <authorList>
            <person name="Bergmann F."/>
            <person name="Selesi D."/>
            <person name="Weinmaier T."/>
            <person name="Tischler P."/>
            <person name="Rattei T."/>
            <person name="Meckenstock R.U."/>
        </authorList>
    </citation>
    <scope>NUCLEOTIDE SEQUENCE</scope>
</reference>
<gene>
    <name evidence="13" type="primary">miaB</name>
    <name evidence="17" type="ORF">N47_G39760</name>
</gene>
<evidence type="ECO:0000313" key="17">
    <source>
        <dbReference type="EMBL" id="CBX28652.1"/>
    </source>
</evidence>
<comment type="cofactor">
    <cofactor evidence="13">
        <name>[4Fe-4S] cluster</name>
        <dbReference type="ChEBI" id="CHEBI:49883"/>
    </cofactor>
    <text evidence="13">Binds 2 [4Fe-4S] clusters. One cluster is coordinated with 3 cysteines and an exchangeable S-adenosyl-L-methionine.</text>
</comment>
<feature type="binding site" evidence="13">
    <location>
        <position position="83"/>
    </location>
    <ligand>
        <name>[4Fe-4S] cluster</name>
        <dbReference type="ChEBI" id="CHEBI:49883"/>
        <label>1</label>
    </ligand>
</feature>
<evidence type="ECO:0000259" key="16">
    <source>
        <dbReference type="PROSITE" id="PS51918"/>
    </source>
</evidence>
<dbReference type="PROSITE" id="PS51449">
    <property type="entry name" value="MTTASE_N"/>
    <property type="match status" value="1"/>
</dbReference>
<dbReference type="PROSITE" id="PS01278">
    <property type="entry name" value="MTTASE_RADICAL"/>
    <property type="match status" value="1"/>
</dbReference>